<proteinExistence type="predicted"/>
<comment type="caution">
    <text evidence="1">The sequence shown here is derived from an EMBL/GenBank/DDBJ whole genome shotgun (WGS) entry which is preliminary data.</text>
</comment>
<organism evidence="1 2">
    <name type="scientific">Flaviaesturariibacter amylovorans</name>
    <dbReference type="NCBI Taxonomy" id="1084520"/>
    <lineage>
        <taxon>Bacteria</taxon>
        <taxon>Pseudomonadati</taxon>
        <taxon>Bacteroidota</taxon>
        <taxon>Chitinophagia</taxon>
        <taxon>Chitinophagales</taxon>
        <taxon>Chitinophagaceae</taxon>
        <taxon>Flaviaestuariibacter</taxon>
    </lineage>
</organism>
<evidence type="ECO:0000313" key="2">
    <source>
        <dbReference type="Proteomes" id="UP001501725"/>
    </source>
</evidence>
<dbReference type="PROSITE" id="PS51257">
    <property type="entry name" value="PROKAR_LIPOPROTEIN"/>
    <property type="match status" value="1"/>
</dbReference>
<reference evidence="2" key="1">
    <citation type="journal article" date="2019" name="Int. J. Syst. Evol. Microbiol.">
        <title>The Global Catalogue of Microorganisms (GCM) 10K type strain sequencing project: providing services to taxonomists for standard genome sequencing and annotation.</title>
        <authorList>
            <consortium name="The Broad Institute Genomics Platform"/>
            <consortium name="The Broad Institute Genome Sequencing Center for Infectious Disease"/>
            <person name="Wu L."/>
            <person name="Ma J."/>
        </authorList>
    </citation>
    <scope>NUCLEOTIDE SEQUENCE [LARGE SCALE GENOMIC DNA]</scope>
    <source>
        <strain evidence="2">JCM 17919</strain>
    </source>
</reference>
<dbReference type="Proteomes" id="UP001501725">
    <property type="component" value="Unassembled WGS sequence"/>
</dbReference>
<dbReference type="RefSeq" id="WP_345252520.1">
    <property type="nucleotide sequence ID" value="NZ_BAABGY010000001.1"/>
</dbReference>
<sequence length="176" mass="19808">MRLTYIILAIIAFGCSDSEQSSSVSTPIEETKPVSTINVDTSSEAAPAVDRALISAAIQRSVDSVIKLEDRKFKTKYTTLAQVMRKVFSEYSTKEEVYNVQGAPKMKQSLEGPNLIEVWVYGNCEVHFEGNLVKDVYPEGCKKFKYKSIGELLMSDDYLEKEFGNSLMSRKARSMY</sequence>
<protein>
    <submittedName>
        <fullName evidence="1">Uncharacterized protein</fullName>
    </submittedName>
</protein>
<gene>
    <name evidence="1" type="ORF">GCM10023184_00020</name>
</gene>
<evidence type="ECO:0000313" key="1">
    <source>
        <dbReference type="EMBL" id="GAA4316711.1"/>
    </source>
</evidence>
<name>A0ABP8G3P2_9BACT</name>
<keyword evidence="2" id="KW-1185">Reference proteome</keyword>
<dbReference type="EMBL" id="BAABGY010000001">
    <property type="protein sequence ID" value="GAA4316711.1"/>
    <property type="molecule type" value="Genomic_DNA"/>
</dbReference>
<accession>A0ABP8G3P2</accession>